<evidence type="ECO:0000256" key="9">
    <source>
        <dbReference type="ARBA" id="ARBA00022801"/>
    </source>
</evidence>
<evidence type="ECO:0000259" key="12">
    <source>
        <dbReference type="Pfam" id="PF00962"/>
    </source>
</evidence>
<feature type="domain" description="Adenosine/AMP deaminase N-terminal" evidence="13">
    <location>
        <begin position="25"/>
        <end position="105"/>
    </location>
</feature>
<dbReference type="InParanoid" id="A0A6J0BAE8"/>
<dbReference type="KEGG" id="nlo:107217593"/>
<dbReference type="GO" id="GO:0005615">
    <property type="term" value="C:extracellular space"/>
    <property type="evidence" value="ECO:0007669"/>
    <property type="project" value="InterPro"/>
</dbReference>
<evidence type="ECO:0000256" key="10">
    <source>
        <dbReference type="ARBA" id="ARBA00047764"/>
    </source>
</evidence>
<comment type="catalytic activity">
    <reaction evidence="10">
        <text>adenosine + H2O + H(+) = inosine + NH4(+)</text>
        <dbReference type="Rhea" id="RHEA:24408"/>
        <dbReference type="ChEBI" id="CHEBI:15377"/>
        <dbReference type="ChEBI" id="CHEBI:15378"/>
        <dbReference type="ChEBI" id="CHEBI:16335"/>
        <dbReference type="ChEBI" id="CHEBI:17596"/>
        <dbReference type="ChEBI" id="CHEBI:28938"/>
        <dbReference type="EC" id="3.5.4.4"/>
    </reaction>
</comment>
<feature type="signal peptide" evidence="11">
    <location>
        <begin position="1"/>
        <end position="20"/>
    </location>
</feature>
<keyword evidence="9" id="KW-0378">Hydrolase</keyword>
<dbReference type="InterPro" id="IPR006331">
    <property type="entry name" value="ADGF"/>
</dbReference>
<dbReference type="Gene3D" id="3.20.20.140">
    <property type="entry name" value="Metal-dependent hydrolases"/>
    <property type="match status" value="1"/>
</dbReference>
<dbReference type="EC" id="3.5.4.4" evidence="4"/>
<evidence type="ECO:0000313" key="14">
    <source>
        <dbReference type="Proteomes" id="UP000829291"/>
    </source>
</evidence>
<dbReference type="InterPro" id="IPR013659">
    <property type="entry name" value="A_deaminase_N"/>
</dbReference>
<dbReference type="OrthoDB" id="7202371at2759"/>
<dbReference type="InterPro" id="IPR032466">
    <property type="entry name" value="Metal_Hydrolase"/>
</dbReference>
<protein>
    <recommendedName>
        <fullName evidence="5">Adenosine deaminase</fullName>
        <ecNumber evidence="4">3.5.4.4</ecNumber>
    </recommendedName>
</protein>
<comment type="subcellular location">
    <subcellularLocation>
        <location evidence="2">Secreted</location>
    </subcellularLocation>
</comment>
<dbReference type="AlphaFoldDB" id="A0A6J0BAE8"/>
<dbReference type="RefSeq" id="XP_015510663.1">
    <property type="nucleotide sequence ID" value="XM_015655177.2"/>
</dbReference>
<evidence type="ECO:0000313" key="15">
    <source>
        <dbReference type="RefSeq" id="XP_015510663.1"/>
    </source>
</evidence>
<dbReference type="Pfam" id="PF08451">
    <property type="entry name" value="A_deaminase_N"/>
    <property type="match status" value="1"/>
</dbReference>
<evidence type="ECO:0000256" key="7">
    <source>
        <dbReference type="ARBA" id="ARBA00022723"/>
    </source>
</evidence>
<keyword evidence="7" id="KW-0479">Metal-binding</keyword>
<dbReference type="Proteomes" id="UP000829291">
    <property type="component" value="Chromosome 5"/>
</dbReference>
<feature type="domain" description="Adenosine deaminase" evidence="12">
    <location>
        <begin position="209"/>
        <end position="494"/>
    </location>
</feature>
<proteinExistence type="inferred from homology"/>
<evidence type="ECO:0000256" key="3">
    <source>
        <dbReference type="ARBA" id="ARBA00006083"/>
    </source>
</evidence>
<dbReference type="GO" id="GO:0046103">
    <property type="term" value="P:inosine biosynthetic process"/>
    <property type="evidence" value="ECO:0007669"/>
    <property type="project" value="TreeGrafter"/>
</dbReference>
<dbReference type="GO" id="GO:0004000">
    <property type="term" value="F:adenosine deaminase activity"/>
    <property type="evidence" value="ECO:0007669"/>
    <property type="project" value="InterPro"/>
</dbReference>
<dbReference type="FunCoup" id="A0A6J0BAE8">
    <property type="interactions" value="124"/>
</dbReference>
<dbReference type="CDD" id="cd01321">
    <property type="entry name" value="ADGF"/>
    <property type="match status" value="1"/>
</dbReference>
<name>A0A6J0BAE8_NEOLC</name>
<accession>A0A6J0BAE8</accession>
<dbReference type="InterPro" id="IPR001365">
    <property type="entry name" value="A_deaminase_dom"/>
</dbReference>
<dbReference type="GeneID" id="107217593"/>
<dbReference type="InterPro" id="IPR006330">
    <property type="entry name" value="Ado/ade_deaminase"/>
</dbReference>
<dbReference type="SUPFAM" id="SSF51556">
    <property type="entry name" value="Metallo-dependent hydrolases"/>
    <property type="match status" value="1"/>
</dbReference>
<evidence type="ECO:0000256" key="11">
    <source>
        <dbReference type="SAM" id="SignalP"/>
    </source>
</evidence>
<dbReference type="GO" id="GO:0046872">
    <property type="term" value="F:metal ion binding"/>
    <property type="evidence" value="ECO:0007669"/>
    <property type="project" value="UniProtKB-KW"/>
</dbReference>
<dbReference type="FunFam" id="3.20.20.140:FF:000017">
    <property type="entry name" value="Adenosine deaminase 2"/>
    <property type="match status" value="1"/>
</dbReference>
<keyword evidence="14" id="KW-1185">Reference proteome</keyword>
<gene>
    <name evidence="15" type="primary">LOC107217593</name>
</gene>
<sequence length="531" mass="60547">MNGLWWRCLSLCIFIGTSIGAPASEPSSDDNYWAQRSRFLIEESQVSLGGRMHFEYGERAANNILMAAKEEEVDEGFVDPSSFLPARNFLTVVDEVRGSSTFQIIEKMPKGAALHIHDTALTSADFVFENITFRDDLYVCRPADGSFQFRFRRVADKKVTCASSEGWELLADLRANSSIKDEVDTRIRQAMTMIVPDPAKAYPNVNVAWIAFQNIFITIEPMLTYLPVYEDYYYQGLYELYDDNVLYLELRSTLPTLYDLDGNQYGPIEVARLYKETTERFVKNHPDFIGTRLIYAPLRNANDRQMDDYLTTFAALRKEFPDFVIGFDLVGQEEKGEPLARFVDKLRAVSPSIRLFLHAGETNWNGLSTDENLIDAILLNATRIGHGYALLKHPRVLELAVEREVAIEVNPISNQVLTLVGDMRNHPASFLFARDYPVVLSADDPGLWGARGLSYDFYEAFVGIMSRSADIRALKQLALNSIKYSAMPDEEKVRAYEIWTEKWAKFITDMTYEYSIVSRSKRSCEVDFVPT</sequence>
<dbReference type="PANTHER" id="PTHR11409:SF39">
    <property type="entry name" value="ADENOSINE DEAMINASE 2"/>
    <property type="match status" value="1"/>
</dbReference>
<dbReference type="NCBIfam" id="TIGR01431">
    <property type="entry name" value="adm_rel"/>
    <property type="match status" value="1"/>
</dbReference>
<evidence type="ECO:0000256" key="8">
    <source>
        <dbReference type="ARBA" id="ARBA00022729"/>
    </source>
</evidence>
<evidence type="ECO:0000256" key="4">
    <source>
        <dbReference type="ARBA" id="ARBA00012784"/>
    </source>
</evidence>
<reference evidence="15" key="1">
    <citation type="submission" date="2025-08" db="UniProtKB">
        <authorList>
            <consortium name="RefSeq"/>
        </authorList>
    </citation>
    <scope>IDENTIFICATION</scope>
    <source>
        <tissue evidence="15">Thorax and Abdomen</tissue>
    </source>
</reference>
<keyword evidence="8 11" id="KW-0732">Signal</keyword>
<dbReference type="PANTHER" id="PTHR11409">
    <property type="entry name" value="ADENOSINE DEAMINASE"/>
    <property type="match status" value="1"/>
</dbReference>
<dbReference type="GO" id="GO:0006154">
    <property type="term" value="P:adenosine catabolic process"/>
    <property type="evidence" value="ECO:0007669"/>
    <property type="project" value="InterPro"/>
</dbReference>
<keyword evidence="6" id="KW-0964">Secreted</keyword>
<feature type="chain" id="PRO_5027001481" description="Adenosine deaminase" evidence="11">
    <location>
        <begin position="21"/>
        <end position="531"/>
    </location>
</feature>
<evidence type="ECO:0000256" key="6">
    <source>
        <dbReference type="ARBA" id="ARBA00022525"/>
    </source>
</evidence>
<evidence type="ECO:0000259" key="13">
    <source>
        <dbReference type="Pfam" id="PF08451"/>
    </source>
</evidence>
<organism evidence="15">
    <name type="scientific">Neodiprion lecontei</name>
    <name type="common">Redheaded pine sawfly</name>
    <dbReference type="NCBI Taxonomy" id="441921"/>
    <lineage>
        <taxon>Eukaryota</taxon>
        <taxon>Metazoa</taxon>
        <taxon>Ecdysozoa</taxon>
        <taxon>Arthropoda</taxon>
        <taxon>Hexapoda</taxon>
        <taxon>Insecta</taxon>
        <taxon>Pterygota</taxon>
        <taxon>Neoptera</taxon>
        <taxon>Endopterygota</taxon>
        <taxon>Hymenoptera</taxon>
        <taxon>Tenthredinoidea</taxon>
        <taxon>Diprionidae</taxon>
        <taxon>Diprioninae</taxon>
        <taxon>Neodiprion</taxon>
    </lineage>
</organism>
<comment type="similarity">
    <text evidence="3">Belongs to the metallo-dependent hydrolases superfamily. Adenosine and AMP deaminases family. ADGF subfamily.</text>
</comment>
<dbReference type="Pfam" id="PF00962">
    <property type="entry name" value="A_deaminase"/>
    <property type="match status" value="1"/>
</dbReference>
<evidence type="ECO:0000256" key="5">
    <source>
        <dbReference type="ARBA" id="ARBA00018099"/>
    </source>
</evidence>
<comment type="cofactor">
    <cofactor evidence="1">
        <name>Zn(2+)</name>
        <dbReference type="ChEBI" id="CHEBI:29105"/>
    </cofactor>
</comment>
<evidence type="ECO:0000256" key="2">
    <source>
        <dbReference type="ARBA" id="ARBA00004613"/>
    </source>
</evidence>
<evidence type="ECO:0000256" key="1">
    <source>
        <dbReference type="ARBA" id="ARBA00001947"/>
    </source>
</evidence>